<gene>
    <name evidence="1" type="ORF">PR048_021443</name>
</gene>
<protein>
    <submittedName>
        <fullName evidence="1">Uncharacterized protein</fullName>
    </submittedName>
</protein>
<comment type="caution">
    <text evidence="1">The sequence shown here is derived from an EMBL/GenBank/DDBJ whole genome shotgun (WGS) entry which is preliminary data.</text>
</comment>
<organism evidence="1 2">
    <name type="scientific">Dryococelus australis</name>
    <dbReference type="NCBI Taxonomy" id="614101"/>
    <lineage>
        <taxon>Eukaryota</taxon>
        <taxon>Metazoa</taxon>
        <taxon>Ecdysozoa</taxon>
        <taxon>Arthropoda</taxon>
        <taxon>Hexapoda</taxon>
        <taxon>Insecta</taxon>
        <taxon>Pterygota</taxon>
        <taxon>Neoptera</taxon>
        <taxon>Polyneoptera</taxon>
        <taxon>Phasmatodea</taxon>
        <taxon>Verophasmatodea</taxon>
        <taxon>Anareolatae</taxon>
        <taxon>Phasmatidae</taxon>
        <taxon>Eurycanthinae</taxon>
        <taxon>Dryococelus</taxon>
    </lineage>
</organism>
<evidence type="ECO:0000313" key="1">
    <source>
        <dbReference type="EMBL" id="KAJ8876991.1"/>
    </source>
</evidence>
<dbReference type="PANTHER" id="PTHR34415">
    <property type="entry name" value="INTEGRASE CATALYTIC DOMAIN-CONTAINING PROTEIN"/>
    <property type="match status" value="1"/>
</dbReference>
<name>A0ABQ9GY74_9NEOP</name>
<dbReference type="EMBL" id="JARBHB010000008">
    <property type="protein sequence ID" value="KAJ8876991.1"/>
    <property type="molecule type" value="Genomic_DNA"/>
</dbReference>
<evidence type="ECO:0000313" key="2">
    <source>
        <dbReference type="Proteomes" id="UP001159363"/>
    </source>
</evidence>
<keyword evidence="2" id="KW-1185">Reference proteome</keyword>
<proteinExistence type="predicted"/>
<sequence>MHKLYLEKYGDQVSYSFSWSFYEENFNYRFGWPQVDTYCTCEELKLKIKSPHLNEVATRTVVAELMVLTLRSKKFYSALQFEQSQEAKKEGNVISLSFYFMQNILLPELTVDVFCIMDIKARTSSFYVYHKGEGRKSPNEVCLFLHDYVKQVPAQITELRIFSDNCAAQNKNQAFIRGHSFLPCNREFGVISKRLRKHDRHSSIYKIIEHIIKSSSQGKFIAKKQTYYKKNTTSEERKHKPRGERVTFGISSFYHFVYSHDMKGYTTAHATINGLIPHTFFMLLGNGLIVHPDRLTYKGGKVLIKASKLTDLQKVLKYVPSEHIEFYDFWVASG</sequence>
<dbReference type="PANTHER" id="PTHR34415:SF1">
    <property type="entry name" value="INTEGRASE CATALYTIC DOMAIN-CONTAINING PROTEIN"/>
    <property type="match status" value="1"/>
</dbReference>
<reference evidence="1 2" key="1">
    <citation type="submission" date="2023-02" db="EMBL/GenBank/DDBJ databases">
        <title>LHISI_Scaffold_Assembly.</title>
        <authorList>
            <person name="Stuart O.P."/>
            <person name="Cleave R."/>
            <person name="Magrath M.J.L."/>
            <person name="Mikheyev A.S."/>
        </authorList>
    </citation>
    <scope>NUCLEOTIDE SEQUENCE [LARGE SCALE GENOMIC DNA]</scope>
    <source>
        <strain evidence="1">Daus_M_001</strain>
        <tissue evidence="1">Leg muscle</tissue>
    </source>
</reference>
<dbReference type="Proteomes" id="UP001159363">
    <property type="component" value="Chromosome 7"/>
</dbReference>
<accession>A0ABQ9GY74</accession>